<dbReference type="EMBL" id="CDMY01000584">
    <property type="protein sequence ID" value="CEM24608.1"/>
    <property type="molecule type" value="Genomic_DNA"/>
</dbReference>
<dbReference type="PhylomeDB" id="A0A0G4G7Y1"/>
<dbReference type="Proteomes" id="UP000041254">
    <property type="component" value="Unassembled WGS sequence"/>
</dbReference>
<gene>
    <name evidence="2" type="ORF">Vbra_17204</name>
</gene>
<feature type="region of interest" description="Disordered" evidence="1">
    <location>
        <begin position="225"/>
        <end position="257"/>
    </location>
</feature>
<evidence type="ECO:0000313" key="3">
    <source>
        <dbReference type="Proteomes" id="UP000041254"/>
    </source>
</evidence>
<feature type="compositionally biased region" description="Low complexity" evidence="1">
    <location>
        <begin position="236"/>
        <end position="257"/>
    </location>
</feature>
<name>A0A0G4G7Y1_VITBC</name>
<organism evidence="2 3">
    <name type="scientific">Vitrella brassicaformis (strain CCMP3155)</name>
    <dbReference type="NCBI Taxonomy" id="1169540"/>
    <lineage>
        <taxon>Eukaryota</taxon>
        <taxon>Sar</taxon>
        <taxon>Alveolata</taxon>
        <taxon>Colpodellida</taxon>
        <taxon>Vitrellaceae</taxon>
        <taxon>Vitrella</taxon>
    </lineage>
</organism>
<proteinExistence type="predicted"/>
<sequence>MEGGVLGEGWEAALSDAESSNQPDQYRILREMYAVFRSLEGSMFRFLAQHNPSPPPIVVIRPSKSHDGITTDGYWARATGTCSAHTAVEAVQWLYQRTQTAGDALEPKSPTPRVERHFSPTKLTAEGRSPTRRAMLGEDELVERTPVWSVVAVRGDGARASLERLLGSSLCFEGRQHRTIEGNTQKNSVKVDEDTPVYFKLSPLRVGPAHICEAIFKFTSVTTRPLQPHAPPAHPPAAAGAAVPAAHPQPAEGAAVPAADAPALLEGQAAHQHGGDLEDDPQAAEEVPLFYAAQAAMELNAAEMAYMEEGVEGLG</sequence>
<dbReference type="InParanoid" id="A0A0G4G7Y1"/>
<dbReference type="VEuPathDB" id="CryptoDB:Vbra_17204"/>
<evidence type="ECO:0000313" key="2">
    <source>
        <dbReference type="EMBL" id="CEM24608.1"/>
    </source>
</evidence>
<accession>A0A0G4G7Y1</accession>
<protein>
    <submittedName>
        <fullName evidence="2">Uncharacterized protein</fullName>
    </submittedName>
</protein>
<keyword evidence="3" id="KW-1185">Reference proteome</keyword>
<evidence type="ECO:0000256" key="1">
    <source>
        <dbReference type="SAM" id="MobiDB-lite"/>
    </source>
</evidence>
<reference evidence="2 3" key="1">
    <citation type="submission" date="2014-11" db="EMBL/GenBank/DDBJ databases">
        <authorList>
            <person name="Zhu J."/>
            <person name="Qi W."/>
            <person name="Song R."/>
        </authorList>
    </citation>
    <scope>NUCLEOTIDE SEQUENCE [LARGE SCALE GENOMIC DNA]</scope>
</reference>
<dbReference type="AlphaFoldDB" id="A0A0G4G7Y1"/>